<organism evidence="1">
    <name type="scientific">Ensete ventricosum</name>
    <name type="common">Abyssinian banana</name>
    <name type="synonym">Musa ensete</name>
    <dbReference type="NCBI Taxonomy" id="4639"/>
    <lineage>
        <taxon>Eukaryota</taxon>
        <taxon>Viridiplantae</taxon>
        <taxon>Streptophyta</taxon>
        <taxon>Embryophyta</taxon>
        <taxon>Tracheophyta</taxon>
        <taxon>Spermatophyta</taxon>
        <taxon>Magnoliopsida</taxon>
        <taxon>Liliopsida</taxon>
        <taxon>Zingiberales</taxon>
        <taxon>Musaceae</taxon>
        <taxon>Ensete</taxon>
    </lineage>
</organism>
<gene>
    <name evidence="1" type="ORF">BHM03_00004144</name>
</gene>
<dbReference type="AlphaFoldDB" id="A0A445MAD6"/>
<name>A0A445MAD6_ENSVE</name>
<sequence length="95" mass="10344">MALTSIHLPFCFRQDKTDEAGEDDDDTGRTEHHRKRCTCHQRLPSSPLRSMEGSESLPQPMAVCACGCFISAYFSQSSAMGGVQFGTPCILDAGD</sequence>
<dbReference type="EMBL" id="KV875502">
    <property type="protein sequence ID" value="RZR71193.1"/>
    <property type="molecule type" value="Genomic_DNA"/>
</dbReference>
<dbReference type="Proteomes" id="UP000290560">
    <property type="component" value="Unassembled WGS sequence"/>
</dbReference>
<accession>A0A445MAD6</accession>
<protein>
    <submittedName>
        <fullName evidence="1">Uncharacterized protein</fullName>
    </submittedName>
</protein>
<reference evidence="1" key="1">
    <citation type="journal article" date="2018" name="Data Brief">
        <title>Genome sequence data from 17 accessions of Ensete ventricosum, a staple food crop for millions in Ethiopia.</title>
        <authorList>
            <person name="Yemataw Z."/>
            <person name="Muzemil S."/>
            <person name="Ambachew D."/>
            <person name="Tripathi L."/>
            <person name="Tesfaye K."/>
            <person name="Chala A."/>
            <person name="Farbos A."/>
            <person name="O'Neill P."/>
            <person name="Moore K."/>
            <person name="Grant M."/>
            <person name="Studholme D.J."/>
        </authorList>
    </citation>
    <scope>NUCLEOTIDE SEQUENCE [LARGE SCALE GENOMIC DNA]</scope>
    <source>
        <tissue evidence="1">Leaf</tissue>
    </source>
</reference>
<evidence type="ECO:0000313" key="1">
    <source>
        <dbReference type="EMBL" id="RZR71193.1"/>
    </source>
</evidence>
<proteinExistence type="predicted"/>